<comment type="caution">
    <text evidence="9">Lacks conserved residue(s) required for the propagation of feature annotation.</text>
</comment>
<evidence type="ECO:0000256" key="9">
    <source>
        <dbReference type="RuleBase" id="RU369115"/>
    </source>
</evidence>
<gene>
    <name evidence="11" type="ORF">Taro_030729</name>
</gene>
<dbReference type="Proteomes" id="UP000652761">
    <property type="component" value="Unassembled WGS sequence"/>
</dbReference>
<dbReference type="AlphaFoldDB" id="A0A843W476"/>
<feature type="region of interest" description="Disordered" evidence="10">
    <location>
        <begin position="98"/>
        <end position="123"/>
    </location>
</feature>
<feature type="transmembrane region" description="Helical" evidence="9">
    <location>
        <begin position="64"/>
        <end position="87"/>
    </location>
</feature>
<organism evidence="11 12">
    <name type="scientific">Colocasia esculenta</name>
    <name type="common">Wild taro</name>
    <name type="synonym">Arum esculentum</name>
    <dbReference type="NCBI Taxonomy" id="4460"/>
    <lineage>
        <taxon>Eukaryota</taxon>
        <taxon>Viridiplantae</taxon>
        <taxon>Streptophyta</taxon>
        <taxon>Embryophyta</taxon>
        <taxon>Tracheophyta</taxon>
        <taxon>Spermatophyta</taxon>
        <taxon>Magnoliopsida</taxon>
        <taxon>Liliopsida</taxon>
        <taxon>Araceae</taxon>
        <taxon>Aroideae</taxon>
        <taxon>Colocasieae</taxon>
        <taxon>Colocasia</taxon>
    </lineage>
</organism>
<dbReference type="GO" id="GO:0030026">
    <property type="term" value="P:intracellular manganese ion homeostasis"/>
    <property type="evidence" value="ECO:0007669"/>
    <property type="project" value="InterPro"/>
</dbReference>
<dbReference type="InterPro" id="IPR008217">
    <property type="entry name" value="Ccc1_fam"/>
</dbReference>
<keyword evidence="7 9" id="KW-0472">Membrane</keyword>
<dbReference type="GO" id="GO:0005381">
    <property type="term" value="F:iron ion transmembrane transporter activity"/>
    <property type="evidence" value="ECO:0007669"/>
    <property type="project" value="UniProtKB-UniRule"/>
</dbReference>
<evidence type="ECO:0000256" key="1">
    <source>
        <dbReference type="ARBA" id="ARBA00004128"/>
    </source>
</evidence>
<evidence type="ECO:0000256" key="6">
    <source>
        <dbReference type="ARBA" id="ARBA00022989"/>
    </source>
</evidence>
<evidence type="ECO:0000256" key="7">
    <source>
        <dbReference type="ARBA" id="ARBA00023136"/>
    </source>
</evidence>
<keyword evidence="3" id="KW-0408">Iron</keyword>
<keyword evidence="6 9" id="KW-1133">Transmembrane helix</keyword>
<keyword evidence="9" id="KW-0406">Ion transport</keyword>
<keyword evidence="4 9" id="KW-0926">Vacuole</keyword>
<comment type="caution">
    <text evidence="11">The sequence shown here is derived from an EMBL/GenBank/DDBJ whole genome shotgun (WGS) entry which is preliminary data.</text>
</comment>
<dbReference type="GO" id="GO:0005774">
    <property type="term" value="C:vacuolar membrane"/>
    <property type="evidence" value="ECO:0007669"/>
    <property type="project" value="UniProtKB-SubCell"/>
</dbReference>
<dbReference type="Pfam" id="PF01988">
    <property type="entry name" value="VIT1"/>
    <property type="match status" value="2"/>
</dbReference>
<comment type="subcellular location">
    <subcellularLocation>
        <location evidence="1 9">Vacuole membrane</location>
        <topology evidence="1 9">Multi-pass membrane protein</topology>
    </subcellularLocation>
</comment>
<comment type="function">
    <text evidence="9">Vacuolar Fe(2+) uptake transporter.</text>
</comment>
<keyword evidence="3" id="KW-0410">Iron transport</keyword>
<keyword evidence="5 9" id="KW-0812">Transmembrane</keyword>
<comment type="similarity">
    <text evidence="2 9">Belongs to the CCC1 family.</text>
</comment>
<comment type="catalytic activity">
    <reaction evidence="8">
        <text>Fe(2+)(in) = Fe(2+)(out)</text>
        <dbReference type="Rhea" id="RHEA:28486"/>
        <dbReference type="ChEBI" id="CHEBI:29033"/>
    </reaction>
    <physiologicalReaction direction="left-to-right" evidence="8">
        <dbReference type="Rhea" id="RHEA:28487"/>
    </physiologicalReaction>
</comment>
<dbReference type="SMR" id="A0A843W476"/>
<evidence type="ECO:0000256" key="4">
    <source>
        <dbReference type="ARBA" id="ARBA00022554"/>
    </source>
</evidence>
<evidence type="ECO:0000256" key="10">
    <source>
        <dbReference type="SAM" id="MobiDB-lite"/>
    </source>
</evidence>
<evidence type="ECO:0000256" key="2">
    <source>
        <dbReference type="ARBA" id="ARBA00007049"/>
    </source>
</evidence>
<evidence type="ECO:0000313" key="12">
    <source>
        <dbReference type="Proteomes" id="UP000652761"/>
    </source>
</evidence>
<proteinExistence type="inferred from homology"/>
<evidence type="ECO:0000313" key="11">
    <source>
        <dbReference type="EMBL" id="MQL98029.1"/>
    </source>
</evidence>
<reference evidence="11" key="1">
    <citation type="submission" date="2017-07" db="EMBL/GenBank/DDBJ databases">
        <title>Taro Niue Genome Assembly and Annotation.</title>
        <authorList>
            <person name="Atibalentja N."/>
            <person name="Keating K."/>
            <person name="Fields C.J."/>
        </authorList>
    </citation>
    <scope>NUCLEOTIDE SEQUENCE</scope>
    <source>
        <strain evidence="11">Niue_2</strain>
        <tissue evidence="11">Leaf</tissue>
    </source>
</reference>
<evidence type="ECO:0000256" key="8">
    <source>
        <dbReference type="ARBA" id="ARBA00044464"/>
    </source>
</evidence>
<dbReference type="GO" id="GO:0140315">
    <property type="term" value="F:iron ion sequestering activity"/>
    <property type="evidence" value="ECO:0007669"/>
    <property type="project" value="UniProtKB-UniRule"/>
</dbReference>
<accession>A0A843W476</accession>
<evidence type="ECO:0000256" key="3">
    <source>
        <dbReference type="ARBA" id="ARBA00022496"/>
    </source>
</evidence>
<dbReference type="EMBL" id="NMUH01002129">
    <property type="protein sequence ID" value="MQL98029.1"/>
    <property type="molecule type" value="Genomic_DNA"/>
</dbReference>
<keyword evidence="12" id="KW-1185">Reference proteome</keyword>
<dbReference type="PANTHER" id="PTHR31851">
    <property type="entry name" value="FE(2+)/MN(2+) TRANSPORTER PCL1"/>
    <property type="match status" value="1"/>
</dbReference>
<protein>
    <recommendedName>
        <fullName evidence="9">Vacuolar iron transporter</fullName>
    </recommendedName>
</protein>
<feature type="transmembrane region" description="Helical" evidence="9">
    <location>
        <begin position="161"/>
        <end position="184"/>
    </location>
</feature>
<sequence length="218" mass="22362">MARNETKFTIDGVANPDVQKEDFDYSQRAQWIRAAVLGANDGLVSTASMMMGVSAVKTDVKSMLLTGFAGMVAGACSMAIGEFVSVYSQVDVEVAQMERDRKKRAQGGGGEDGASSDDGAAERADLPSPVQAALASAVSFAVGAMVPLLAAGFIRSYRVRLGVLSAAVTLALLAFGVTGARLGGVPVGRSAARVLVGGWMAMVVTYGIMKVVGGTAGF</sequence>
<feature type="transmembrane region" description="Helical" evidence="9">
    <location>
        <begin position="132"/>
        <end position="154"/>
    </location>
</feature>
<dbReference type="OrthoDB" id="73465at2759"/>
<name>A0A843W476_COLES</name>
<keyword evidence="9" id="KW-0813">Transport</keyword>
<dbReference type="GO" id="GO:0005384">
    <property type="term" value="F:manganese ion transmembrane transporter activity"/>
    <property type="evidence" value="ECO:0007669"/>
    <property type="project" value="InterPro"/>
</dbReference>
<feature type="transmembrane region" description="Helical" evidence="9">
    <location>
        <begin position="190"/>
        <end position="209"/>
    </location>
</feature>
<evidence type="ECO:0000256" key="5">
    <source>
        <dbReference type="ARBA" id="ARBA00022692"/>
    </source>
</evidence>